<dbReference type="InParanoid" id="A0A369IZL8"/>
<proteinExistence type="predicted"/>
<feature type="compositionally biased region" description="Basic and acidic residues" evidence="1">
    <location>
        <begin position="1"/>
        <end position="10"/>
    </location>
</feature>
<gene>
    <name evidence="2" type="ORF">Hypma_016461</name>
</gene>
<dbReference type="STRING" id="39966.A0A369IZL8"/>
<dbReference type="AlphaFoldDB" id="A0A369IZL8"/>
<sequence>MKRVREKDKAAAAQYQKTSLSRCNMPKRPTNPTLSQTPKPRPKKQGTGRGGEAWSSRRNGPGKRRNKCSTSLTYNLLTRSRCGDHAQFLVTEKGFDKERVRKGAEKPQKVLNGKRQGRLDGFFCVNNQSRCEGEGDKAEAKTSGAKKAKLKKRRAQPKRTMSCEAIFLDGSLLPPLPRCAFACIT</sequence>
<dbReference type="OrthoDB" id="3322671at2759"/>
<protein>
    <submittedName>
        <fullName evidence="2">Uncharacterized protein</fullName>
    </submittedName>
</protein>
<evidence type="ECO:0000313" key="2">
    <source>
        <dbReference type="EMBL" id="RDB14592.1"/>
    </source>
</evidence>
<feature type="region of interest" description="Disordered" evidence="1">
    <location>
        <begin position="1"/>
        <end position="68"/>
    </location>
</feature>
<name>A0A369IZL8_HYPMA</name>
<reference evidence="2" key="1">
    <citation type="submission" date="2018-04" db="EMBL/GenBank/DDBJ databases">
        <title>Whole genome sequencing of Hypsizygus marmoreus.</title>
        <authorList>
            <person name="Choi I.-G."/>
            <person name="Min B."/>
            <person name="Kim J.-G."/>
            <person name="Kim S."/>
            <person name="Oh Y.-L."/>
            <person name="Kong W.-S."/>
            <person name="Park H."/>
            <person name="Jeong J."/>
            <person name="Song E.-S."/>
        </authorList>
    </citation>
    <scope>NUCLEOTIDE SEQUENCE [LARGE SCALE GENOMIC DNA]</scope>
    <source>
        <strain evidence="2">51987-8</strain>
    </source>
</reference>
<comment type="caution">
    <text evidence="2">The sequence shown here is derived from an EMBL/GenBank/DDBJ whole genome shotgun (WGS) entry which is preliminary data.</text>
</comment>
<organism evidence="2 3">
    <name type="scientific">Hypsizygus marmoreus</name>
    <name type="common">White beech mushroom</name>
    <name type="synonym">Agaricus marmoreus</name>
    <dbReference type="NCBI Taxonomy" id="39966"/>
    <lineage>
        <taxon>Eukaryota</taxon>
        <taxon>Fungi</taxon>
        <taxon>Dikarya</taxon>
        <taxon>Basidiomycota</taxon>
        <taxon>Agaricomycotina</taxon>
        <taxon>Agaricomycetes</taxon>
        <taxon>Agaricomycetidae</taxon>
        <taxon>Agaricales</taxon>
        <taxon>Tricholomatineae</taxon>
        <taxon>Lyophyllaceae</taxon>
        <taxon>Hypsizygus</taxon>
    </lineage>
</organism>
<dbReference type="Proteomes" id="UP000076154">
    <property type="component" value="Unassembled WGS sequence"/>
</dbReference>
<evidence type="ECO:0000313" key="3">
    <source>
        <dbReference type="Proteomes" id="UP000076154"/>
    </source>
</evidence>
<evidence type="ECO:0000256" key="1">
    <source>
        <dbReference type="SAM" id="MobiDB-lite"/>
    </source>
</evidence>
<keyword evidence="3" id="KW-1185">Reference proteome</keyword>
<accession>A0A369IZL8</accession>
<dbReference type="EMBL" id="LUEZ02000096">
    <property type="protein sequence ID" value="RDB14592.1"/>
    <property type="molecule type" value="Genomic_DNA"/>
</dbReference>